<proteinExistence type="predicted"/>
<keyword evidence="2" id="KW-0808">Transferase</keyword>
<dbReference type="SUPFAM" id="SSF56112">
    <property type="entry name" value="Protein kinase-like (PK-like)"/>
    <property type="match status" value="1"/>
</dbReference>
<dbReference type="Proteomes" id="UP000053413">
    <property type="component" value="Unassembled WGS sequence"/>
</dbReference>
<reference evidence="3" key="1">
    <citation type="submission" date="2015-10" db="EMBL/GenBank/DDBJ databases">
        <authorList>
            <person name="Ju K.-S."/>
            <person name="Doroghazi J.R."/>
            <person name="Metcalf W.W."/>
        </authorList>
    </citation>
    <scope>NUCLEOTIDE SEQUENCE [LARGE SCALE GENOMIC DNA]</scope>
    <source>
        <strain evidence="3">NRRL F-8817</strain>
    </source>
</reference>
<dbReference type="EMBL" id="LLZJ01000233">
    <property type="protein sequence ID" value="KUL57747.1"/>
    <property type="molecule type" value="Genomic_DNA"/>
</dbReference>
<evidence type="ECO:0000313" key="3">
    <source>
        <dbReference type="Proteomes" id="UP000053413"/>
    </source>
</evidence>
<sequence length="262" mass="28626">MIERVTWDDLPVELRSAVETRTGEVSATAEVQDGLNCSVALILDTAYDGRLFFKGVRETDEPGTAALRCEERINRAVGGISPTVRYRFDAGGWSALAFVYVDGRHADLGPGSNDLDAVAFIMKRMQDLKIPDFPIPQFADRLRKFLEPDEAEALAGNHLLHTDTNPHNLLIGNTGGEAYVVDWAMPAIGPAWVDPANTAVRLMECGQPPGDALAWLRGFASWRRASEHAVGAFVSATCRHWAATVGARSAEPSNERFRHLLG</sequence>
<evidence type="ECO:0000259" key="1">
    <source>
        <dbReference type="Pfam" id="PF01636"/>
    </source>
</evidence>
<gene>
    <name evidence="2" type="ORF">ADL28_19890</name>
</gene>
<name>A0A0X3WLP5_STRVO</name>
<dbReference type="InterPro" id="IPR011009">
    <property type="entry name" value="Kinase-like_dom_sf"/>
</dbReference>
<dbReference type="Gene3D" id="3.90.1200.10">
    <property type="match status" value="1"/>
</dbReference>
<comment type="caution">
    <text evidence="2">The sequence shown here is derived from an EMBL/GenBank/DDBJ whole genome shotgun (WGS) entry which is preliminary data.</text>
</comment>
<dbReference type="Pfam" id="PF01636">
    <property type="entry name" value="APH"/>
    <property type="match status" value="1"/>
</dbReference>
<dbReference type="AlphaFoldDB" id="A0A0X3WLP5"/>
<dbReference type="GO" id="GO:0016740">
    <property type="term" value="F:transferase activity"/>
    <property type="evidence" value="ECO:0007669"/>
    <property type="project" value="UniProtKB-KW"/>
</dbReference>
<dbReference type="GeneID" id="97433138"/>
<organism evidence="2 3">
    <name type="scientific">Streptomyces violaceusniger</name>
    <dbReference type="NCBI Taxonomy" id="68280"/>
    <lineage>
        <taxon>Bacteria</taxon>
        <taxon>Bacillati</taxon>
        <taxon>Actinomycetota</taxon>
        <taxon>Actinomycetes</taxon>
        <taxon>Kitasatosporales</taxon>
        <taxon>Streptomycetaceae</taxon>
        <taxon>Streptomyces</taxon>
        <taxon>Streptomyces violaceusniger group</taxon>
    </lineage>
</organism>
<accession>A0A0X3WLP5</accession>
<protein>
    <submittedName>
        <fullName evidence="2">Aminoglycoside phosphotransferase</fullName>
    </submittedName>
</protein>
<dbReference type="InterPro" id="IPR002575">
    <property type="entry name" value="Aminoglycoside_PTrfase"/>
</dbReference>
<dbReference type="RefSeq" id="WP_059145093.1">
    <property type="nucleotide sequence ID" value="NZ_JBIAED010000015.1"/>
</dbReference>
<evidence type="ECO:0000313" key="2">
    <source>
        <dbReference type="EMBL" id="KUL57747.1"/>
    </source>
</evidence>
<dbReference type="OrthoDB" id="2570531at2"/>
<feature type="domain" description="Aminoglycoside phosphotransferase" evidence="1">
    <location>
        <begin position="119"/>
        <end position="226"/>
    </location>
</feature>